<evidence type="ECO:0000313" key="1">
    <source>
        <dbReference type="EMBL" id="KAF1956711.1"/>
    </source>
</evidence>
<evidence type="ECO:0000313" key="2">
    <source>
        <dbReference type="Proteomes" id="UP000800035"/>
    </source>
</evidence>
<accession>A0A6A5TVN4</accession>
<dbReference type="Proteomes" id="UP000800035">
    <property type="component" value="Unassembled WGS sequence"/>
</dbReference>
<organism evidence="1 2">
    <name type="scientific">Byssothecium circinans</name>
    <dbReference type="NCBI Taxonomy" id="147558"/>
    <lineage>
        <taxon>Eukaryota</taxon>
        <taxon>Fungi</taxon>
        <taxon>Dikarya</taxon>
        <taxon>Ascomycota</taxon>
        <taxon>Pezizomycotina</taxon>
        <taxon>Dothideomycetes</taxon>
        <taxon>Pleosporomycetidae</taxon>
        <taxon>Pleosporales</taxon>
        <taxon>Massarineae</taxon>
        <taxon>Massarinaceae</taxon>
        <taxon>Byssothecium</taxon>
    </lineage>
</organism>
<proteinExistence type="predicted"/>
<reference evidence="1" key="1">
    <citation type="journal article" date="2020" name="Stud. Mycol.">
        <title>101 Dothideomycetes genomes: a test case for predicting lifestyles and emergence of pathogens.</title>
        <authorList>
            <person name="Haridas S."/>
            <person name="Albert R."/>
            <person name="Binder M."/>
            <person name="Bloem J."/>
            <person name="Labutti K."/>
            <person name="Salamov A."/>
            <person name="Andreopoulos B."/>
            <person name="Baker S."/>
            <person name="Barry K."/>
            <person name="Bills G."/>
            <person name="Bluhm B."/>
            <person name="Cannon C."/>
            <person name="Castanera R."/>
            <person name="Culley D."/>
            <person name="Daum C."/>
            <person name="Ezra D."/>
            <person name="Gonzalez J."/>
            <person name="Henrissat B."/>
            <person name="Kuo A."/>
            <person name="Liang C."/>
            <person name="Lipzen A."/>
            <person name="Lutzoni F."/>
            <person name="Magnuson J."/>
            <person name="Mondo S."/>
            <person name="Nolan M."/>
            <person name="Ohm R."/>
            <person name="Pangilinan J."/>
            <person name="Park H.-J."/>
            <person name="Ramirez L."/>
            <person name="Alfaro M."/>
            <person name="Sun H."/>
            <person name="Tritt A."/>
            <person name="Yoshinaga Y."/>
            <person name="Zwiers L.-H."/>
            <person name="Turgeon B."/>
            <person name="Goodwin S."/>
            <person name="Spatafora J."/>
            <person name="Crous P."/>
            <person name="Grigoriev I."/>
        </authorList>
    </citation>
    <scope>NUCLEOTIDE SEQUENCE</scope>
    <source>
        <strain evidence="1">CBS 675.92</strain>
    </source>
</reference>
<sequence>MPGKPSHPLKLHFRYATPTKRSQCRVYSTNKVLPGDDLGRTHRDEHQHKSFRVLNDSPNLPLPPSLDPVVLAERTRWEQPKERPNVATFTPFQKKLFENAYAHILASPPRQCRATNSILPTDLLLTLHPRPHPTTTAPWLLPVSLTTPAHHLGPPYRFLSHKIIAANFGKKKAWERGIYSRITEKLGRKATDSLVWREDMPDLILELLRERLVGKLKWWFSQRGQLVPCKSPWEGHIEGIDHVSCVLYLKSLRTHADDVQEQVGAITAALDHWATYIIKGVPHLVDPHKKPGVTHRSPYWYQAPLVPRLQPRIRYPPLEFKTTLWRGKKVTVYSLVDLLGEEKAEGLVKGSMYEGESCLVVKTGRHSVPVEKLLMGLQCYLAEPGP</sequence>
<gene>
    <name evidence="1" type="ORF">CC80DRAFT_472368</name>
</gene>
<keyword evidence="2" id="KW-1185">Reference proteome</keyword>
<name>A0A6A5TVN4_9PLEO</name>
<dbReference type="AlphaFoldDB" id="A0A6A5TVN4"/>
<dbReference type="EMBL" id="ML976991">
    <property type="protein sequence ID" value="KAF1956711.1"/>
    <property type="molecule type" value="Genomic_DNA"/>
</dbReference>
<dbReference type="OrthoDB" id="3363286at2759"/>
<protein>
    <submittedName>
        <fullName evidence="1">Uncharacterized protein</fullName>
    </submittedName>
</protein>